<dbReference type="AlphaFoldDB" id="A0A158BLG6"/>
<evidence type="ECO:0000313" key="1">
    <source>
        <dbReference type="EMBL" id="SAK70939.1"/>
    </source>
</evidence>
<accession>A0A158BLG6</accession>
<name>A0A158BLG6_9BURK</name>
<sequence length="30" mass="3286">MTVGVHTVMQLARAAQGTFEDCALTRRPKP</sequence>
<keyword evidence="2" id="KW-1185">Reference proteome</keyword>
<comment type="caution">
    <text evidence="1">The sequence shown here is derived from an EMBL/GenBank/DDBJ whole genome shotgun (WGS) entry which is preliminary data.</text>
</comment>
<proteinExistence type="predicted"/>
<evidence type="ECO:0000313" key="2">
    <source>
        <dbReference type="Proteomes" id="UP000054870"/>
    </source>
</evidence>
<protein>
    <submittedName>
        <fullName evidence="1">Uncharacterized protein</fullName>
    </submittedName>
</protein>
<dbReference type="EMBL" id="FCOF02000016">
    <property type="protein sequence ID" value="SAK70939.1"/>
    <property type="molecule type" value="Genomic_DNA"/>
</dbReference>
<dbReference type="Proteomes" id="UP000054870">
    <property type="component" value="Unassembled WGS sequence"/>
</dbReference>
<organism evidence="1 2">
    <name type="scientific">Caballeronia catudaia</name>
    <dbReference type="NCBI Taxonomy" id="1777136"/>
    <lineage>
        <taxon>Bacteria</taxon>
        <taxon>Pseudomonadati</taxon>
        <taxon>Pseudomonadota</taxon>
        <taxon>Betaproteobacteria</taxon>
        <taxon>Burkholderiales</taxon>
        <taxon>Burkholderiaceae</taxon>
        <taxon>Caballeronia</taxon>
    </lineage>
</organism>
<reference evidence="1" key="1">
    <citation type="submission" date="2016-01" db="EMBL/GenBank/DDBJ databases">
        <authorList>
            <person name="Peeters C."/>
        </authorList>
    </citation>
    <scope>NUCLEOTIDE SEQUENCE [LARGE SCALE GENOMIC DNA]</scope>
    <source>
        <strain evidence="1">LMG 29318</strain>
    </source>
</reference>
<gene>
    <name evidence="1" type="ORF">AWB75_03665</name>
</gene>